<protein>
    <submittedName>
        <fullName evidence="1">Uncharacterized protein</fullName>
    </submittedName>
</protein>
<evidence type="ECO:0000313" key="2">
    <source>
        <dbReference type="Proteomes" id="UP001152024"/>
    </source>
</evidence>
<organism evidence="1 2">
    <name type="scientific">Fusarium equiseti</name>
    <name type="common">Fusarium scirpi</name>
    <dbReference type="NCBI Taxonomy" id="61235"/>
    <lineage>
        <taxon>Eukaryota</taxon>
        <taxon>Fungi</taxon>
        <taxon>Dikarya</taxon>
        <taxon>Ascomycota</taxon>
        <taxon>Pezizomycotina</taxon>
        <taxon>Sordariomycetes</taxon>
        <taxon>Hypocreomycetidae</taxon>
        <taxon>Hypocreales</taxon>
        <taxon>Nectriaceae</taxon>
        <taxon>Fusarium</taxon>
        <taxon>Fusarium incarnatum-equiseti species complex</taxon>
    </lineage>
</organism>
<proteinExistence type="predicted"/>
<gene>
    <name evidence="1" type="ORF">NW768_004061</name>
</gene>
<accession>A0ABQ8RJE1</accession>
<keyword evidence="2" id="KW-1185">Reference proteome</keyword>
<comment type="caution">
    <text evidence="1">The sequence shown here is derived from an EMBL/GenBank/DDBJ whole genome shotgun (WGS) entry which is preliminary data.</text>
</comment>
<evidence type="ECO:0000313" key="1">
    <source>
        <dbReference type="EMBL" id="KAJ4136448.1"/>
    </source>
</evidence>
<sequence length="295" mass="34063">MEGNSGWDWGELTDNYVDERVSLAWGYKHHGHYRDEDDEADDGSSDGKGCLIDVQRYLLPDEDMFLMIGFRDISWSDPRTLTPARQHLITKLWKAINDWKKLCLLGKWTTLISVLQSIHEEGGTIQETDNTFTFASSVSQIENAASRKRAEAQINDTLDWTIMTEIELHDFGNHFQEWVFSPKNLGLTVEERIYLVANIWRRRVPLEKYQLLVDIQAWVTSTRKMMRDISGLDTQTTIRFWDGRAGNLATDGEKEFDKWGNTQSITAQLLLCVDNPLQHFAVRYSSAKIRTPDVD</sequence>
<dbReference type="Proteomes" id="UP001152024">
    <property type="component" value="Unassembled WGS sequence"/>
</dbReference>
<name>A0ABQ8RJE1_FUSEQ</name>
<reference evidence="1" key="1">
    <citation type="submission" date="2022-09" db="EMBL/GenBank/DDBJ databases">
        <title>Fusarium specimens isolated from Avocado Roots.</title>
        <authorList>
            <person name="Stajich J."/>
            <person name="Roper C."/>
            <person name="Heimlech-Rivalta G."/>
        </authorList>
    </citation>
    <scope>NUCLEOTIDE SEQUENCE</scope>
    <source>
        <strain evidence="1">CF00095</strain>
    </source>
</reference>
<dbReference type="EMBL" id="JAOQBH010000005">
    <property type="protein sequence ID" value="KAJ4136448.1"/>
    <property type="molecule type" value="Genomic_DNA"/>
</dbReference>